<evidence type="ECO:0000256" key="1">
    <source>
        <dbReference type="SAM" id="MobiDB-lite"/>
    </source>
</evidence>
<sequence>MSLGLMMTKVTQPESEQMPLSPVMTKVTQPKSERKVILPKSNPQSHSANSGYKCHSVTKVTRPESEQMPLGPAGTKVTRPKNEPKSLVQRVTLRVTRPTSVTKVTLLNSDPKSHSASFSFKHQRNKRSKAKKIYLP</sequence>
<proteinExistence type="predicted"/>
<accession>A0A803NLF5</accession>
<feature type="region of interest" description="Disordered" evidence="1">
    <location>
        <begin position="106"/>
        <end position="136"/>
    </location>
</feature>
<name>A0A803NLF5_CANSA</name>
<reference evidence="2" key="1">
    <citation type="submission" date="2018-11" db="EMBL/GenBank/DDBJ databases">
        <authorList>
            <person name="Grassa J C."/>
        </authorList>
    </citation>
    <scope>NUCLEOTIDE SEQUENCE [LARGE SCALE GENOMIC DNA]</scope>
</reference>
<dbReference type="AlphaFoldDB" id="A0A803NLF5"/>
<feature type="region of interest" description="Disordered" evidence="1">
    <location>
        <begin position="1"/>
        <end position="85"/>
    </location>
</feature>
<evidence type="ECO:0000313" key="3">
    <source>
        <dbReference type="Proteomes" id="UP000596661"/>
    </source>
</evidence>
<feature type="compositionally biased region" description="Basic residues" evidence="1">
    <location>
        <begin position="121"/>
        <end position="136"/>
    </location>
</feature>
<reference evidence="2" key="2">
    <citation type="submission" date="2021-03" db="UniProtKB">
        <authorList>
            <consortium name="EnsemblPlants"/>
        </authorList>
    </citation>
    <scope>IDENTIFICATION</scope>
</reference>
<dbReference type="EnsemblPlants" id="evm.model.01.2505">
    <property type="protein sequence ID" value="cds.evm.model.01.2505"/>
    <property type="gene ID" value="evm.TU.01.2505"/>
</dbReference>
<feature type="compositionally biased region" description="Polar residues" evidence="1">
    <location>
        <begin position="41"/>
        <end position="50"/>
    </location>
</feature>
<organism evidence="2 3">
    <name type="scientific">Cannabis sativa</name>
    <name type="common">Hemp</name>
    <name type="synonym">Marijuana</name>
    <dbReference type="NCBI Taxonomy" id="3483"/>
    <lineage>
        <taxon>Eukaryota</taxon>
        <taxon>Viridiplantae</taxon>
        <taxon>Streptophyta</taxon>
        <taxon>Embryophyta</taxon>
        <taxon>Tracheophyta</taxon>
        <taxon>Spermatophyta</taxon>
        <taxon>Magnoliopsida</taxon>
        <taxon>eudicotyledons</taxon>
        <taxon>Gunneridae</taxon>
        <taxon>Pentapetalae</taxon>
        <taxon>rosids</taxon>
        <taxon>fabids</taxon>
        <taxon>Rosales</taxon>
        <taxon>Cannabaceae</taxon>
        <taxon>Cannabis</taxon>
    </lineage>
</organism>
<evidence type="ECO:0000313" key="2">
    <source>
        <dbReference type="EnsemblPlants" id="cds.evm.model.01.2505"/>
    </source>
</evidence>
<dbReference type="Proteomes" id="UP000596661">
    <property type="component" value="Chromosome 1"/>
</dbReference>
<feature type="compositionally biased region" description="Polar residues" evidence="1">
    <location>
        <begin position="106"/>
        <end position="120"/>
    </location>
</feature>
<dbReference type="EMBL" id="UZAU01000073">
    <property type="status" value="NOT_ANNOTATED_CDS"/>
    <property type="molecule type" value="Genomic_DNA"/>
</dbReference>
<dbReference type="Gramene" id="evm.model.01.2505">
    <property type="protein sequence ID" value="cds.evm.model.01.2505"/>
    <property type="gene ID" value="evm.TU.01.2505"/>
</dbReference>
<keyword evidence="3" id="KW-1185">Reference proteome</keyword>
<protein>
    <submittedName>
        <fullName evidence="2">Uncharacterized protein</fullName>
    </submittedName>
</protein>